<evidence type="ECO:0000313" key="8">
    <source>
        <dbReference type="Proteomes" id="UP000324629"/>
    </source>
</evidence>
<comment type="caution">
    <text evidence="7">The sequence shown here is derived from an EMBL/GenBank/DDBJ whole genome shotgun (WGS) entry which is preliminary data.</text>
</comment>
<dbReference type="PRINTS" id="PR01245">
    <property type="entry name" value="RAD1REC1"/>
</dbReference>
<keyword evidence="5" id="KW-0539">Nucleus</keyword>
<dbReference type="Gene3D" id="3.70.10.10">
    <property type="match status" value="1"/>
</dbReference>
<dbReference type="GO" id="GO:0030896">
    <property type="term" value="C:checkpoint clamp complex"/>
    <property type="evidence" value="ECO:0007669"/>
    <property type="project" value="TreeGrafter"/>
</dbReference>
<name>A0A5J4N7T3_9TREM</name>
<protein>
    <submittedName>
        <fullName evidence="7">Cell cycle checkpoint protein</fullName>
    </submittedName>
</protein>
<dbReference type="Pfam" id="PF02144">
    <property type="entry name" value="Rad1"/>
    <property type="match status" value="1"/>
</dbReference>
<reference evidence="7 8" key="1">
    <citation type="journal article" date="2019" name="Gigascience">
        <title>Whole-genome sequence of the oriental lung fluke Paragonimus westermani.</title>
        <authorList>
            <person name="Oey H."/>
            <person name="Zakrzewski M."/>
            <person name="Narain K."/>
            <person name="Devi K.R."/>
            <person name="Agatsuma T."/>
            <person name="Nawaratna S."/>
            <person name="Gobert G.N."/>
            <person name="Jones M.K."/>
            <person name="Ragan M.A."/>
            <person name="McManus D.P."/>
            <person name="Krause L."/>
        </authorList>
    </citation>
    <scope>NUCLEOTIDE SEQUENCE [LARGE SCALE GENOMIC DNA]</scope>
    <source>
        <strain evidence="7 8">IND2009</strain>
    </source>
</reference>
<evidence type="ECO:0000256" key="6">
    <source>
        <dbReference type="SAM" id="MobiDB-lite"/>
    </source>
</evidence>
<dbReference type="Proteomes" id="UP000324629">
    <property type="component" value="Unassembled WGS sequence"/>
</dbReference>
<feature type="compositionally biased region" description="Polar residues" evidence="6">
    <location>
        <begin position="280"/>
        <end position="294"/>
    </location>
</feature>
<evidence type="ECO:0000256" key="5">
    <source>
        <dbReference type="ARBA" id="ARBA00023242"/>
    </source>
</evidence>
<accession>A0A5J4N7T3</accession>
<keyword evidence="8" id="KW-1185">Reference proteome</keyword>
<keyword evidence="4" id="KW-0234">DNA repair</keyword>
<dbReference type="GO" id="GO:0000077">
    <property type="term" value="P:DNA damage checkpoint signaling"/>
    <property type="evidence" value="ECO:0007669"/>
    <property type="project" value="InterPro"/>
</dbReference>
<dbReference type="EMBL" id="QNGE01006120">
    <property type="protein sequence ID" value="KAA3671606.1"/>
    <property type="molecule type" value="Genomic_DNA"/>
</dbReference>
<proteinExistence type="inferred from homology"/>
<evidence type="ECO:0000256" key="3">
    <source>
        <dbReference type="ARBA" id="ARBA00022763"/>
    </source>
</evidence>
<gene>
    <name evidence="7" type="ORF">DEA37_0011193</name>
</gene>
<dbReference type="GO" id="GO:0006281">
    <property type="term" value="P:DNA repair"/>
    <property type="evidence" value="ECO:0007669"/>
    <property type="project" value="UniProtKB-KW"/>
</dbReference>
<dbReference type="PANTHER" id="PTHR10870:SF0">
    <property type="entry name" value="CELL CYCLE CHECKPOINT PROTEIN RAD1"/>
    <property type="match status" value="1"/>
</dbReference>
<dbReference type="InterPro" id="IPR003011">
    <property type="entry name" value="Cell_cycle_checkpoint_Rad1"/>
</dbReference>
<evidence type="ECO:0000313" key="7">
    <source>
        <dbReference type="EMBL" id="KAA3671606.1"/>
    </source>
</evidence>
<sequence length="318" mass="35349">MDALIYLSMDNAKTIINVLKAVQFRDLATVFATANGLKITVEDAKCIQGNAFLHAELFREYKLSKDVISFKTNINVLIDCLSIFGMTSQTSSTSLIMTYKEYGSTLDLLLEENGVVAECNIKTMEAFEVLDFDFSGSSSADKIIVKSECMREAFSELDMSSEILELTLIPPPAAQPRLRFTTYGLAGTMHFDLPRSSDQVEVFELRSAAPRVARYRLSLLRPATNRALSMATRISLRVNERGFLSMQHMINLADGQAAFVEFFCVPDEDDGEQSGDDGTLSRTAQPPDVQSTSLAGVPMSDVERQKRTQTVWDPDWSD</sequence>
<evidence type="ECO:0000256" key="4">
    <source>
        <dbReference type="ARBA" id="ARBA00023204"/>
    </source>
</evidence>
<dbReference type="CDD" id="cd00577">
    <property type="entry name" value="PCNA"/>
    <property type="match status" value="1"/>
</dbReference>
<keyword evidence="3" id="KW-0227">DNA damage</keyword>
<evidence type="ECO:0000256" key="1">
    <source>
        <dbReference type="ARBA" id="ARBA00004123"/>
    </source>
</evidence>
<dbReference type="InterPro" id="IPR003021">
    <property type="entry name" value="Rad1_Rec1_Rad17"/>
</dbReference>
<feature type="region of interest" description="Disordered" evidence="6">
    <location>
        <begin position="269"/>
        <end position="318"/>
    </location>
</feature>
<dbReference type="AlphaFoldDB" id="A0A5J4N7T3"/>
<evidence type="ECO:0000256" key="2">
    <source>
        <dbReference type="ARBA" id="ARBA00010991"/>
    </source>
</evidence>
<organism evidence="7 8">
    <name type="scientific">Paragonimus westermani</name>
    <dbReference type="NCBI Taxonomy" id="34504"/>
    <lineage>
        <taxon>Eukaryota</taxon>
        <taxon>Metazoa</taxon>
        <taxon>Spiralia</taxon>
        <taxon>Lophotrochozoa</taxon>
        <taxon>Platyhelminthes</taxon>
        <taxon>Trematoda</taxon>
        <taxon>Digenea</taxon>
        <taxon>Plagiorchiida</taxon>
        <taxon>Troglotremata</taxon>
        <taxon>Troglotrematidae</taxon>
        <taxon>Paragonimus</taxon>
    </lineage>
</organism>
<dbReference type="PRINTS" id="PR01246">
    <property type="entry name" value="RAD1REPAIR"/>
</dbReference>
<comment type="subcellular location">
    <subcellularLocation>
        <location evidence="1">Nucleus</location>
    </subcellularLocation>
</comment>
<dbReference type="PANTHER" id="PTHR10870">
    <property type="entry name" value="CELL CYCLE CHECKPOINT PROTEIN RAD1"/>
    <property type="match status" value="1"/>
</dbReference>
<comment type="similarity">
    <text evidence="2">Belongs to the rad1 family.</text>
</comment>